<comment type="caution">
    <text evidence="2">The sequence shown here is derived from an EMBL/GenBank/DDBJ whole genome shotgun (WGS) entry which is preliminary data.</text>
</comment>
<reference evidence="2" key="2">
    <citation type="submission" date="2021-08" db="EMBL/GenBank/DDBJ databases">
        <authorList>
            <person name="Dalcin Martins P."/>
        </authorList>
    </citation>
    <scope>NUCLEOTIDE SEQUENCE</scope>
    <source>
        <strain evidence="2">MAG_39</strain>
    </source>
</reference>
<dbReference type="Pfam" id="PF14213">
    <property type="entry name" value="DUF4325"/>
    <property type="match status" value="1"/>
</dbReference>
<dbReference type="EMBL" id="JAIOIV010000010">
    <property type="protein sequence ID" value="MBZ0154716.1"/>
    <property type="molecule type" value="Genomic_DNA"/>
</dbReference>
<reference evidence="2" key="1">
    <citation type="journal article" date="2021" name="bioRxiv">
        <title>Unraveling nitrogen, sulfur and carbon metabolic pathways and microbial community transcriptional responses to substrate deprivation and toxicity stresses in a bioreactor mimicking anoxic brackish coastal sediment conditions.</title>
        <authorList>
            <person name="Martins P.D."/>
            <person name="Echeveste M.J."/>
            <person name="Arshad A."/>
            <person name="Kurth J."/>
            <person name="Ouboter H."/>
            <person name="Jetten M.S.M."/>
            <person name="Welte C.U."/>
        </authorList>
    </citation>
    <scope>NUCLEOTIDE SEQUENCE</scope>
    <source>
        <strain evidence="2">MAG_39</strain>
    </source>
</reference>
<dbReference type="InterPro" id="IPR025474">
    <property type="entry name" value="DUF4325"/>
</dbReference>
<dbReference type="Proteomes" id="UP000705867">
    <property type="component" value="Unassembled WGS sequence"/>
</dbReference>
<organism evidence="2 3">
    <name type="scientific">Candidatus Nitrobium versatile</name>
    <dbReference type="NCBI Taxonomy" id="2884831"/>
    <lineage>
        <taxon>Bacteria</taxon>
        <taxon>Pseudomonadati</taxon>
        <taxon>Nitrospirota</taxon>
        <taxon>Nitrospiria</taxon>
        <taxon>Nitrospirales</taxon>
        <taxon>Nitrospiraceae</taxon>
        <taxon>Candidatus Nitrobium</taxon>
    </lineage>
</organism>
<evidence type="ECO:0000259" key="1">
    <source>
        <dbReference type="Pfam" id="PF14213"/>
    </source>
</evidence>
<name>A0A953JB88_9BACT</name>
<feature type="domain" description="DUF4325" evidence="1">
    <location>
        <begin position="23"/>
        <end position="85"/>
    </location>
</feature>
<protein>
    <submittedName>
        <fullName evidence="2">STAS-like domain-containing protein</fullName>
    </submittedName>
</protein>
<accession>A0A953JB88</accession>
<evidence type="ECO:0000313" key="3">
    <source>
        <dbReference type="Proteomes" id="UP000705867"/>
    </source>
</evidence>
<sequence length="118" mass="13193">MRDTIKVSVYDIVGGPLCVSAEDGQKVYERIAPLLEQGNKVALSFAKVETLISAFLNAAVGQLYGKFTEDQVRALLTVEDMDQEDMSLLKRVVDNAKAYFKSPKEFDQAWKEEVGDEE</sequence>
<gene>
    <name evidence="2" type="ORF">K8I29_00705</name>
</gene>
<evidence type="ECO:0000313" key="2">
    <source>
        <dbReference type="EMBL" id="MBZ0154716.1"/>
    </source>
</evidence>
<proteinExistence type="predicted"/>
<dbReference type="AlphaFoldDB" id="A0A953JB88"/>